<name>A0A2P4X816_9STRA</name>
<dbReference type="Proteomes" id="UP000237271">
    <property type="component" value="Unassembled WGS sequence"/>
</dbReference>
<evidence type="ECO:0000256" key="1">
    <source>
        <dbReference type="SAM" id="Coils"/>
    </source>
</evidence>
<evidence type="ECO:0000313" key="3">
    <source>
        <dbReference type="EMBL" id="POM61692.1"/>
    </source>
</evidence>
<accession>A0A2P4X816</accession>
<evidence type="ECO:0000256" key="2">
    <source>
        <dbReference type="SAM" id="MobiDB-lite"/>
    </source>
</evidence>
<feature type="region of interest" description="Disordered" evidence="2">
    <location>
        <begin position="38"/>
        <end position="73"/>
    </location>
</feature>
<gene>
    <name evidence="3" type="ORF">PHPALM_29259</name>
</gene>
<reference evidence="3 4" key="1">
    <citation type="journal article" date="2017" name="Genome Biol. Evol.">
        <title>Phytophthora megakarya and P. palmivora, closely related causal agents of cacao black pod rot, underwent increases in genome sizes and gene numbers by different mechanisms.</title>
        <authorList>
            <person name="Ali S.S."/>
            <person name="Shao J."/>
            <person name="Lary D.J."/>
            <person name="Kronmiller B."/>
            <person name="Shen D."/>
            <person name="Strem M.D."/>
            <person name="Amoako-Attah I."/>
            <person name="Akrofi A.Y."/>
            <person name="Begoude B.A."/>
            <person name="Ten Hoopen G.M."/>
            <person name="Coulibaly K."/>
            <person name="Kebe B.I."/>
            <person name="Melnick R.L."/>
            <person name="Guiltinan M.J."/>
            <person name="Tyler B.M."/>
            <person name="Meinhardt L.W."/>
            <person name="Bailey B.A."/>
        </authorList>
    </citation>
    <scope>NUCLEOTIDE SEQUENCE [LARGE SCALE GENOMIC DNA]</scope>
    <source>
        <strain evidence="4">sbr112.9</strain>
    </source>
</reference>
<organism evidence="3 4">
    <name type="scientific">Phytophthora palmivora</name>
    <dbReference type="NCBI Taxonomy" id="4796"/>
    <lineage>
        <taxon>Eukaryota</taxon>
        <taxon>Sar</taxon>
        <taxon>Stramenopiles</taxon>
        <taxon>Oomycota</taxon>
        <taxon>Peronosporomycetes</taxon>
        <taxon>Peronosporales</taxon>
        <taxon>Peronosporaceae</taxon>
        <taxon>Phytophthora</taxon>
    </lineage>
</organism>
<evidence type="ECO:0008006" key="5">
    <source>
        <dbReference type="Google" id="ProtNLM"/>
    </source>
</evidence>
<dbReference type="OrthoDB" id="96069at2759"/>
<sequence>MSFLETNTDDIVTVAEAIAYIDSFDTSSDATNPTICNDLMSSVSDNSSKTQNSQKHSHKENPRRKKKSNPPGYTTQVLRRKRAELQSLREEARGLEERLNELRNLKTNISDNQVQLVADDALTLQSKWHKLLEIERSRRRHSEETNRRLRTLLAHYHDAHKNLRQILQKKSLLKGLDFVFGNEPTPDHSFAAFENSKAIAGHLEQVVANLYLESGSVFDSWSSSAISYSMRTKFDKKRGKVAEMKATTPVTCPMEVAADLMWQEQSGHRPDPRKWARFMRGHLPNSQEKHWVLALQCRSYVKKITGIQLLRKFEEPNRIVLVKTDLMTLTTEGLQFRDLSWTIITRSETDPKHASVVRIYEEIFLDCQQDFTARSEDIAYAQNVVLNNLSWKLHDCTQKLQDALMERFELHSKA</sequence>
<keyword evidence="4" id="KW-1185">Reference proteome</keyword>
<protein>
    <recommendedName>
        <fullName evidence="5">M96 mating-specific protein family</fullName>
    </recommendedName>
</protein>
<comment type="caution">
    <text evidence="3">The sequence shown here is derived from an EMBL/GenBank/DDBJ whole genome shotgun (WGS) entry which is preliminary data.</text>
</comment>
<proteinExistence type="predicted"/>
<evidence type="ECO:0000313" key="4">
    <source>
        <dbReference type="Proteomes" id="UP000237271"/>
    </source>
</evidence>
<feature type="coiled-coil region" evidence="1">
    <location>
        <begin position="78"/>
        <end position="112"/>
    </location>
</feature>
<dbReference type="AlphaFoldDB" id="A0A2P4X816"/>
<keyword evidence="1" id="KW-0175">Coiled coil</keyword>
<dbReference type="EMBL" id="NCKW01015840">
    <property type="protein sequence ID" value="POM61692.1"/>
    <property type="molecule type" value="Genomic_DNA"/>
</dbReference>
<feature type="compositionally biased region" description="Basic residues" evidence="2">
    <location>
        <begin position="55"/>
        <end position="68"/>
    </location>
</feature>
<feature type="compositionally biased region" description="Polar residues" evidence="2">
    <location>
        <begin position="38"/>
        <end position="54"/>
    </location>
</feature>